<feature type="compositionally biased region" description="Pro residues" evidence="1">
    <location>
        <begin position="48"/>
        <end position="57"/>
    </location>
</feature>
<evidence type="ECO:0000256" key="1">
    <source>
        <dbReference type="SAM" id="MobiDB-lite"/>
    </source>
</evidence>
<dbReference type="Proteomes" id="UP000295781">
    <property type="component" value="Chromosome"/>
</dbReference>
<dbReference type="AlphaFoldDB" id="A0A4P2Q5L3"/>
<name>A0A4P2Q5L3_SORCE</name>
<evidence type="ECO:0000313" key="3">
    <source>
        <dbReference type="EMBL" id="AUX24705.1"/>
    </source>
</evidence>
<keyword evidence="2" id="KW-0732">Signal</keyword>
<gene>
    <name evidence="3" type="ORF">SOCEGT47_052440</name>
</gene>
<evidence type="ECO:0000313" key="4">
    <source>
        <dbReference type="Proteomes" id="UP000295781"/>
    </source>
</evidence>
<dbReference type="RefSeq" id="WP_129351154.1">
    <property type="nucleotide sequence ID" value="NZ_CP012670.1"/>
</dbReference>
<feature type="chain" id="PRO_5020593678" description="Secreted protein" evidence="2">
    <location>
        <begin position="20"/>
        <end position="250"/>
    </location>
</feature>
<dbReference type="EMBL" id="CP012670">
    <property type="protein sequence ID" value="AUX24705.1"/>
    <property type="molecule type" value="Genomic_DNA"/>
</dbReference>
<organism evidence="3 4">
    <name type="scientific">Sorangium cellulosum</name>
    <name type="common">Polyangium cellulosum</name>
    <dbReference type="NCBI Taxonomy" id="56"/>
    <lineage>
        <taxon>Bacteria</taxon>
        <taxon>Pseudomonadati</taxon>
        <taxon>Myxococcota</taxon>
        <taxon>Polyangia</taxon>
        <taxon>Polyangiales</taxon>
        <taxon>Polyangiaceae</taxon>
        <taxon>Sorangium</taxon>
    </lineage>
</organism>
<reference evidence="3 4" key="1">
    <citation type="submission" date="2015-09" db="EMBL/GenBank/DDBJ databases">
        <title>Sorangium comparison.</title>
        <authorList>
            <person name="Zaburannyi N."/>
            <person name="Bunk B."/>
            <person name="Overmann J."/>
            <person name="Mueller R."/>
        </authorList>
    </citation>
    <scope>NUCLEOTIDE SEQUENCE [LARGE SCALE GENOMIC DNA]</scope>
    <source>
        <strain evidence="3 4">So ceGT47</strain>
    </source>
</reference>
<feature type="signal peptide" evidence="2">
    <location>
        <begin position="1"/>
        <end position="19"/>
    </location>
</feature>
<sequence>MARCTLTRLGALAFSAATASLMIPGCTIRINPDAGGTGDPSGEGPAPSDEPAPPTKPVPTADPRDPEALSDEEAFARAIEDADPEEVALATAKTSYALYLIQGSIESHGLAPEALDEGTLSSLVETYAPRALQQAEAWIATIDPAILPATPRGYVVRNECAAEYGCPFVHKVWSETKQTFAICGLNDCGDGRCTICPEWFGPFANIVMKGWCSYVCMVGREAVGSAGTVISAFRGVQVSFKYMDGKLTRI</sequence>
<accession>A0A4P2Q5L3</accession>
<evidence type="ECO:0008006" key="5">
    <source>
        <dbReference type="Google" id="ProtNLM"/>
    </source>
</evidence>
<feature type="region of interest" description="Disordered" evidence="1">
    <location>
        <begin position="32"/>
        <end position="71"/>
    </location>
</feature>
<evidence type="ECO:0000256" key="2">
    <source>
        <dbReference type="SAM" id="SignalP"/>
    </source>
</evidence>
<dbReference type="OrthoDB" id="5519793at2"/>
<protein>
    <recommendedName>
        <fullName evidence="5">Secreted protein</fullName>
    </recommendedName>
</protein>
<proteinExistence type="predicted"/>